<keyword evidence="6 19" id="KW-0812">Transmembrane</keyword>
<accession>A0A8T0BW12</accession>
<evidence type="ECO:0000256" key="1">
    <source>
        <dbReference type="ARBA" id="ARBA00004447"/>
    </source>
</evidence>
<evidence type="ECO:0000256" key="10">
    <source>
        <dbReference type="ARBA" id="ARBA00023136"/>
    </source>
</evidence>
<keyword evidence="21" id="KW-1185">Reference proteome</keyword>
<dbReference type="FunFam" id="3.90.1480.20:FF:000010">
    <property type="entry name" value="ST6 beta-galactoside alpha-2,6-sialyltransferase 2"/>
    <property type="match status" value="1"/>
</dbReference>
<evidence type="ECO:0000256" key="17">
    <source>
        <dbReference type="ARBA" id="ARBA00034329"/>
    </source>
</evidence>
<dbReference type="GO" id="GO:0003835">
    <property type="term" value="F:beta-galactoside alpha-2,6-sialyltransferase activity"/>
    <property type="evidence" value="ECO:0007669"/>
    <property type="project" value="UniProtKB-EC"/>
</dbReference>
<evidence type="ECO:0000313" key="21">
    <source>
        <dbReference type="Proteomes" id="UP000606274"/>
    </source>
</evidence>
<dbReference type="GO" id="GO:0097503">
    <property type="term" value="P:sialylation"/>
    <property type="evidence" value="ECO:0007669"/>
    <property type="project" value="TreeGrafter"/>
</dbReference>
<comment type="catalytic activity">
    <reaction evidence="16">
        <text>a beta-D-galactoside + CMP-N-acetyl-beta-neuraminate = an N-acetyl-alpha-neuraminyl-(2-&gt;6)-beta-D-galactosyl derivative + CMP + H(+)</text>
        <dbReference type="Rhea" id="RHEA:52104"/>
        <dbReference type="ChEBI" id="CHEBI:15378"/>
        <dbReference type="ChEBI" id="CHEBI:28034"/>
        <dbReference type="ChEBI" id="CHEBI:57812"/>
        <dbReference type="ChEBI" id="CHEBI:60377"/>
        <dbReference type="ChEBI" id="CHEBI:136398"/>
        <dbReference type="EC" id="2.4.3.1"/>
    </reaction>
</comment>
<evidence type="ECO:0000256" key="19">
    <source>
        <dbReference type="SAM" id="Phobius"/>
    </source>
</evidence>
<gene>
    <name evidence="20" type="ORF">HF521_000300</name>
</gene>
<feature type="transmembrane region" description="Helical" evidence="19">
    <location>
        <begin position="20"/>
        <end position="39"/>
    </location>
</feature>
<keyword evidence="7" id="KW-0735">Signal-anchor</keyword>
<evidence type="ECO:0000256" key="18">
    <source>
        <dbReference type="ARBA" id="ARBA00060076"/>
    </source>
</evidence>
<dbReference type="Gene3D" id="3.90.1480.20">
    <property type="entry name" value="Glycosyl transferase family 29"/>
    <property type="match status" value="1"/>
</dbReference>
<evidence type="ECO:0000256" key="4">
    <source>
        <dbReference type="ARBA" id="ARBA00022676"/>
    </source>
</evidence>
<keyword evidence="11" id="KW-1015">Disulfide bond</keyword>
<evidence type="ECO:0000256" key="6">
    <source>
        <dbReference type="ARBA" id="ARBA00022692"/>
    </source>
</evidence>
<evidence type="ECO:0000256" key="12">
    <source>
        <dbReference type="ARBA" id="ARBA00023180"/>
    </source>
</evidence>
<name>A0A8T0BW12_SILME</name>
<dbReference type="PANTHER" id="PTHR46059:SF3">
    <property type="entry name" value="BETA-GALACTOSIDE ALPHA-2,6-SIALYLTRANSFERASE 2"/>
    <property type="match status" value="1"/>
</dbReference>
<dbReference type="EMBL" id="JABFDY010000001">
    <property type="protein sequence ID" value="KAF7711289.1"/>
    <property type="molecule type" value="Genomic_DNA"/>
</dbReference>
<evidence type="ECO:0000256" key="14">
    <source>
        <dbReference type="ARBA" id="ARBA00030509"/>
    </source>
</evidence>
<evidence type="ECO:0000313" key="20">
    <source>
        <dbReference type="EMBL" id="KAF7711289.1"/>
    </source>
</evidence>
<comment type="caution">
    <text evidence="20">The sequence shown here is derived from an EMBL/GenBank/DDBJ whole genome shotgun (WGS) entry which is preliminary data.</text>
</comment>
<evidence type="ECO:0000256" key="8">
    <source>
        <dbReference type="ARBA" id="ARBA00022989"/>
    </source>
</evidence>
<evidence type="ECO:0000256" key="16">
    <source>
        <dbReference type="ARBA" id="ARBA00034249"/>
    </source>
</evidence>
<keyword evidence="4" id="KW-0328">Glycosyltransferase</keyword>
<keyword evidence="5" id="KW-0808">Transferase</keyword>
<evidence type="ECO:0000256" key="2">
    <source>
        <dbReference type="ARBA" id="ARBA00006003"/>
    </source>
</evidence>
<keyword evidence="9" id="KW-0333">Golgi apparatus</keyword>
<evidence type="ECO:0000256" key="7">
    <source>
        <dbReference type="ARBA" id="ARBA00022968"/>
    </source>
</evidence>
<dbReference type="EC" id="2.4.3.1" evidence="17"/>
<keyword evidence="12" id="KW-0325">Glycoprotein</keyword>
<dbReference type="Pfam" id="PF00777">
    <property type="entry name" value="Glyco_transf_29"/>
    <property type="match status" value="1"/>
</dbReference>
<evidence type="ECO:0000256" key="11">
    <source>
        <dbReference type="ARBA" id="ARBA00023157"/>
    </source>
</evidence>
<dbReference type="PANTHER" id="PTHR46059">
    <property type="entry name" value="BETA-GALACTOSIDE ALPHA-2,6-SIALYLTRANSFERASE"/>
    <property type="match status" value="1"/>
</dbReference>
<sequence length="412" mass="47614">MGLMSEASPDWQHRMKKKKYQKLFFVVIVAWLLLSIILFCHSTNSNLDIFRPFVLSTSIQGNLRPIEKNRHHGRPDILPEGGSDENWADKVVRELWMGRASSYMLSSYLLNVKKNYTAINLYKVTYTGQWKKQRDRKQLLCQLKQQEPLRTLTGFEEPFASLGWKKLVPHQPLEQAISATYRTCAVVSSAGAILNSSLGREIDSHDAVLRFNAAPTEGYENDVGSKTTIRIINSQIMADPRHRFAYSNIYKNITLLAWDPAPYSGNLENWYKKPDHNLFTPYIKQRRRSPSQAFYIMHPDFLWNLWDFLQSNTEENVHPNPPSSGFIGIILMMSLCEKLDIYEFIPSKRHTTLCHYYDHYHDVACTLGAYHPLFYEKLLIRRMTTVSLDEVVTKGKVTLPGFSQIDCSGHEV</sequence>
<proteinExistence type="inferred from homology"/>
<dbReference type="GO" id="GO:0032580">
    <property type="term" value="C:Golgi cisterna membrane"/>
    <property type="evidence" value="ECO:0007669"/>
    <property type="project" value="UniProtKB-SubCell"/>
</dbReference>
<comment type="subcellular location">
    <subcellularLocation>
        <location evidence="1">Golgi apparatus</location>
        <location evidence="1">Golgi stack membrane</location>
        <topology evidence="1">Single-pass type II membrane protein</topology>
    </subcellularLocation>
</comment>
<dbReference type="OrthoDB" id="10264956at2759"/>
<protein>
    <recommendedName>
        <fullName evidence="3">Beta-galactoside alpha-2,6-sialyltransferase 2</fullName>
        <ecNumber evidence="17">2.4.3.1</ecNumber>
    </recommendedName>
    <alternativeName>
        <fullName evidence="14">CMP-N-acetylneuraminate-beta-galactosamide-alpha-2,6-sialyltransferase 2</fullName>
    </alternativeName>
    <alternativeName>
        <fullName evidence="13">ST6Gal II</fullName>
    </alternativeName>
    <alternativeName>
        <fullName evidence="15">Sialyltransferase 2</fullName>
    </alternativeName>
</protein>
<evidence type="ECO:0000256" key="9">
    <source>
        <dbReference type="ARBA" id="ARBA00023034"/>
    </source>
</evidence>
<keyword evidence="10 19" id="KW-0472">Membrane</keyword>
<evidence type="ECO:0000256" key="13">
    <source>
        <dbReference type="ARBA" id="ARBA00030410"/>
    </source>
</evidence>
<comment type="similarity">
    <text evidence="2">Belongs to the glycosyltransferase 29 family.</text>
</comment>
<comment type="function">
    <text evidence="18">Transfers sialic acid from the donor of substrate CMP-sialic acid to galactose containing acceptor substrates.</text>
</comment>
<reference evidence="20" key="1">
    <citation type="submission" date="2020-08" db="EMBL/GenBank/DDBJ databases">
        <title>Chromosome-level assembly of Southern catfish (Silurus meridionalis) provides insights into visual adaptation to the nocturnal and benthic lifestyles.</title>
        <authorList>
            <person name="Zhang Y."/>
            <person name="Wang D."/>
            <person name="Peng Z."/>
        </authorList>
    </citation>
    <scope>NUCLEOTIDE SEQUENCE</scope>
    <source>
        <strain evidence="20">SWU-2019-XX</strain>
        <tissue evidence="20">Muscle</tissue>
    </source>
</reference>
<dbReference type="Proteomes" id="UP000606274">
    <property type="component" value="Unassembled WGS sequence"/>
</dbReference>
<evidence type="ECO:0000256" key="5">
    <source>
        <dbReference type="ARBA" id="ARBA00022679"/>
    </source>
</evidence>
<evidence type="ECO:0000256" key="3">
    <source>
        <dbReference type="ARBA" id="ARBA00020782"/>
    </source>
</evidence>
<keyword evidence="8 19" id="KW-1133">Transmembrane helix</keyword>
<dbReference type="AlphaFoldDB" id="A0A8T0BW12"/>
<evidence type="ECO:0000256" key="15">
    <source>
        <dbReference type="ARBA" id="ARBA00032076"/>
    </source>
</evidence>
<dbReference type="InterPro" id="IPR001675">
    <property type="entry name" value="Glyco_trans_29"/>
</dbReference>
<organism evidence="20 21">
    <name type="scientific">Silurus meridionalis</name>
    <name type="common">Southern catfish</name>
    <name type="synonym">Silurus soldatovi meridionalis</name>
    <dbReference type="NCBI Taxonomy" id="175797"/>
    <lineage>
        <taxon>Eukaryota</taxon>
        <taxon>Metazoa</taxon>
        <taxon>Chordata</taxon>
        <taxon>Craniata</taxon>
        <taxon>Vertebrata</taxon>
        <taxon>Euteleostomi</taxon>
        <taxon>Actinopterygii</taxon>
        <taxon>Neopterygii</taxon>
        <taxon>Teleostei</taxon>
        <taxon>Ostariophysi</taxon>
        <taxon>Siluriformes</taxon>
        <taxon>Siluridae</taxon>
        <taxon>Silurus</taxon>
    </lineage>
</organism>
<dbReference type="InterPro" id="IPR038578">
    <property type="entry name" value="GT29-like_sf"/>
</dbReference>